<feature type="compositionally biased region" description="Polar residues" evidence="2">
    <location>
        <begin position="774"/>
        <end position="784"/>
    </location>
</feature>
<evidence type="ECO:0008006" key="5">
    <source>
        <dbReference type="Google" id="ProtNLM"/>
    </source>
</evidence>
<dbReference type="EMBL" id="JBEFKJ010000008">
    <property type="protein sequence ID" value="KAL2044948.1"/>
    <property type="molecule type" value="Genomic_DNA"/>
</dbReference>
<reference evidence="3 4" key="1">
    <citation type="submission" date="2024-09" db="EMBL/GenBank/DDBJ databases">
        <title>Rethinking Asexuality: The Enigmatic Case of Functional Sexual Genes in Lepraria (Stereocaulaceae).</title>
        <authorList>
            <person name="Doellman M."/>
            <person name="Sun Y."/>
            <person name="Barcenas-Pena A."/>
            <person name="Lumbsch H.T."/>
            <person name="Grewe F."/>
        </authorList>
    </citation>
    <scope>NUCLEOTIDE SEQUENCE [LARGE SCALE GENOMIC DNA]</scope>
    <source>
        <strain evidence="3 4">Mercado 3170</strain>
    </source>
</reference>
<evidence type="ECO:0000313" key="4">
    <source>
        <dbReference type="Proteomes" id="UP001590950"/>
    </source>
</evidence>
<dbReference type="PANTHER" id="PTHR37271:SF1">
    <property type="entry name" value="KARYOGAMY PROTEIN KAR9"/>
    <property type="match status" value="1"/>
</dbReference>
<feature type="compositionally biased region" description="Low complexity" evidence="2">
    <location>
        <begin position="711"/>
        <end position="730"/>
    </location>
</feature>
<proteinExistence type="predicted"/>
<keyword evidence="4" id="KW-1185">Reference proteome</keyword>
<evidence type="ECO:0000256" key="1">
    <source>
        <dbReference type="SAM" id="Coils"/>
    </source>
</evidence>
<feature type="compositionally biased region" description="Polar residues" evidence="2">
    <location>
        <begin position="24"/>
        <end position="38"/>
    </location>
</feature>
<feature type="compositionally biased region" description="Polar residues" evidence="2">
    <location>
        <begin position="594"/>
        <end position="605"/>
    </location>
</feature>
<feature type="compositionally biased region" description="Polar residues" evidence="2">
    <location>
        <begin position="521"/>
        <end position="540"/>
    </location>
</feature>
<organism evidence="3 4">
    <name type="scientific">Stereocaulon virgatum</name>
    <dbReference type="NCBI Taxonomy" id="373712"/>
    <lineage>
        <taxon>Eukaryota</taxon>
        <taxon>Fungi</taxon>
        <taxon>Dikarya</taxon>
        <taxon>Ascomycota</taxon>
        <taxon>Pezizomycotina</taxon>
        <taxon>Lecanoromycetes</taxon>
        <taxon>OSLEUM clade</taxon>
        <taxon>Lecanoromycetidae</taxon>
        <taxon>Lecanorales</taxon>
        <taxon>Lecanorineae</taxon>
        <taxon>Stereocaulaceae</taxon>
        <taxon>Stereocaulon</taxon>
    </lineage>
</organism>
<feature type="region of interest" description="Disordered" evidence="2">
    <location>
        <begin position="18"/>
        <end position="64"/>
    </location>
</feature>
<comment type="caution">
    <text evidence="3">The sequence shown here is derived from an EMBL/GenBank/DDBJ whole genome shotgun (WGS) entry which is preliminary data.</text>
</comment>
<accession>A0ABR4AND2</accession>
<dbReference type="Pfam" id="PF08580">
    <property type="entry name" value="KAR9"/>
    <property type="match status" value="1"/>
</dbReference>
<sequence>MADHNILSFRSRKEVPKGLYIQPESVTQQMKDTPSHASSSEDEQLVASPSKRPKGQTPISPTDAESYFNSLNSIRTSRANSVYSLSRSSLSSQLSQLTSLALPNATSLSSSIASIPTAPIAATTLENAADQIKRWLNKATDVLSGLDADDDVEWAAAGGREGLGELDTAIGKFEGLIGIYVTAIEELQEREDISKVPTEQITGVLDQIERILKNWDHVKRSLKNVKGQVELAMEWEELWNSVLGDIGLEMENLSNLVFEMEEARHKALLSDPLLDSNGGLDIQELDTIVEESEKEPASHRISLPATMHSNSPISSPTIGIAPDDTRLLALFARMQPLRASLDFLPMTLSSFQTRAGKILPSACQELESRRKSLEKKWKTLENDAEGLRQELGEDRWVLVFRNAGRQAQKLCESVERAITRLQESIDAGNQHSNPPLLAKKVEAYEAKKNHYGPAIEKVLGIIEKGVTDRLTVNGEILRLQLDTKARWESIKADMKEMDLALEDLTMNKNQQLRDSISSIVTMDPSASGSGFNTPGSSPASSVIMGPTNGSKRDASPGMNGSSRRSSISRPSGSKRYSTMPSGPAGSSLPRTAPVSRSFTSDSPGGSPSLYAKQGSATPTPGGRLQRPSLSALDNKPRWNSSPKVDYFEFGQKPKPLPFSTPSPGRRSSMAFRSPSNSGSLAASGLPPPSPLGRSSPAPSPVSGSMSHRPRLSAGARSSLGASKSPLSSPADSTDWVKVREKTPPGCPTAQRKSIGLDTTPSTPAEESPSIRPRPSTSLASSRRQSMLPLPKSSLPPLTTTRESTSGIPTLASHGRQSSLGFRTVSKSRDSSVGPRPLSKGKETGPPGR</sequence>
<feature type="coiled-coil region" evidence="1">
    <location>
        <begin position="363"/>
        <end position="390"/>
    </location>
</feature>
<dbReference type="InterPro" id="IPR013889">
    <property type="entry name" value="Karyogamy_KAR9"/>
</dbReference>
<feature type="compositionally biased region" description="Low complexity" evidence="2">
    <location>
        <begin position="785"/>
        <end position="800"/>
    </location>
</feature>
<evidence type="ECO:0000256" key="2">
    <source>
        <dbReference type="SAM" id="MobiDB-lite"/>
    </source>
</evidence>
<feature type="region of interest" description="Disordered" evidence="2">
    <location>
        <begin position="521"/>
        <end position="848"/>
    </location>
</feature>
<dbReference type="Proteomes" id="UP001590950">
    <property type="component" value="Unassembled WGS sequence"/>
</dbReference>
<evidence type="ECO:0000313" key="3">
    <source>
        <dbReference type="EMBL" id="KAL2044948.1"/>
    </source>
</evidence>
<protein>
    <recommendedName>
        <fullName evidence="5">Karyogamy protein</fullName>
    </recommendedName>
</protein>
<name>A0ABR4AND2_9LECA</name>
<feature type="compositionally biased region" description="Low complexity" evidence="2">
    <location>
        <begin position="561"/>
        <end position="577"/>
    </location>
</feature>
<keyword evidence="1" id="KW-0175">Coiled coil</keyword>
<gene>
    <name evidence="3" type="ORF">N7G274_002723</name>
</gene>
<dbReference type="PANTHER" id="PTHR37271">
    <property type="entry name" value="KARYOGAMY PROTEIN KAR9"/>
    <property type="match status" value="1"/>
</dbReference>